<organism evidence="1 2">
    <name type="scientific">Pradoshia eiseniae</name>
    <dbReference type="NCBI Taxonomy" id="2064768"/>
    <lineage>
        <taxon>Bacteria</taxon>
        <taxon>Bacillati</taxon>
        <taxon>Bacillota</taxon>
        <taxon>Bacilli</taxon>
        <taxon>Bacillales</taxon>
        <taxon>Bacillaceae</taxon>
        <taxon>Pradoshia</taxon>
    </lineage>
</organism>
<comment type="caution">
    <text evidence="1">The sequence shown here is derived from an EMBL/GenBank/DDBJ whole genome shotgun (WGS) entry which is preliminary data.</text>
</comment>
<dbReference type="EMBL" id="PKOZ01000016">
    <property type="protein sequence ID" value="PQD93984.1"/>
    <property type="molecule type" value="Genomic_DNA"/>
</dbReference>
<reference evidence="1 2" key="1">
    <citation type="submission" date="2017-12" db="EMBL/GenBank/DDBJ databases">
        <title>Taxonomic description and draft genome of Pradoshia cofamensis Gen. nov., sp. nov., a thermotolerant bacillale isolated from anterior gut of earthworm Eisenia fetida.</title>
        <authorList>
            <person name="Saha T."/>
            <person name="Chakraborty R."/>
        </authorList>
    </citation>
    <scope>NUCLEOTIDE SEQUENCE [LARGE SCALE GENOMIC DNA]</scope>
    <source>
        <strain evidence="1 2">EAG3</strain>
    </source>
</reference>
<accession>A0A2S7MW23</accession>
<protein>
    <submittedName>
        <fullName evidence="1">Uncharacterized protein</fullName>
    </submittedName>
</protein>
<evidence type="ECO:0000313" key="2">
    <source>
        <dbReference type="Proteomes" id="UP000239663"/>
    </source>
</evidence>
<dbReference type="RefSeq" id="WP_104850625.1">
    <property type="nucleotide sequence ID" value="NZ_PKOZ01000016.1"/>
</dbReference>
<dbReference type="Proteomes" id="UP000239663">
    <property type="component" value="Unassembled WGS sequence"/>
</dbReference>
<gene>
    <name evidence="1" type="ORF">CYL18_16550</name>
</gene>
<proteinExistence type="predicted"/>
<name>A0A2S7MW23_9BACI</name>
<sequence>MEIIPKVTERLLEEEIEEQEFVDVIKDIYKQECYIYAIIPDWEEELLNQLSDDFILINKIKIPLWRSFPRTIGFLGYVKDSKKQYIYDFYLRSTTMDFLVFSELDVSQLLNKISKENIDIYDKFETNKVPHITIGPDGQWLNIVEY</sequence>
<evidence type="ECO:0000313" key="1">
    <source>
        <dbReference type="EMBL" id="PQD93984.1"/>
    </source>
</evidence>
<dbReference type="AlphaFoldDB" id="A0A2S7MW23"/>
<dbReference type="OrthoDB" id="2863704at2"/>
<keyword evidence="2" id="KW-1185">Reference proteome</keyword>